<feature type="region of interest" description="Disordered" evidence="1">
    <location>
        <begin position="99"/>
        <end position="179"/>
    </location>
</feature>
<accession>A0ABN8AZW5</accession>
<keyword evidence="3" id="KW-1185">Reference proteome</keyword>
<gene>
    <name evidence="2" type="ORF">CHILSU_LOCUS5268</name>
</gene>
<organism evidence="2 3">
    <name type="scientific">Chilo suppressalis</name>
    <name type="common">Asiatic rice borer moth</name>
    <dbReference type="NCBI Taxonomy" id="168631"/>
    <lineage>
        <taxon>Eukaryota</taxon>
        <taxon>Metazoa</taxon>
        <taxon>Ecdysozoa</taxon>
        <taxon>Arthropoda</taxon>
        <taxon>Hexapoda</taxon>
        <taxon>Insecta</taxon>
        <taxon>Pterygota</taxon>
        <taxon>Neoptera</taxon>
        <taxon>Endopterygota</taxon>
        <taxon>Lepidoptera</taxon>
        <taxon>Glossata</taxon>
        <taxon>Ditrysia</taxon>
        <taxon>Pyraloidea</taxon>
        <taxon>Crambidae</taxon>
        <taxon>Crambinae</taxon>
        <taxon>Chilo</taxon>
    </lineage>
</organism>
<name>A0ABN8AZW5_CHISP</name>
<evidence type="ECO:0000313" key="2">
    <source>
        <dbReference type="EMBL" id="CAH0402029.1"/>
    </source>
</evidence>
<dbReference type="EMBL" id="OU963895">
    <property type="protein sequence ID" value="CAH0402029.1"/>
    <property type="molecule type" value="Genomic_DNA"/>
</dbReference>
<protein>
    <submittedName>
        <fullName evidence="2">Uncharacterized protein</fullName>
    </submittedName>
</protein>
<evidence type="ECO:0000256" key="1">
    <source>
        <dbReference type="SAM" id="MobiDB-lite"/>
    </source>
</evidence>
<reference evidence="2" key="1">
    <citation type="submission" date="2021-12" db="EMBL/GenBank/DDBJ databases">
        <authorList>
            <person name="King R."/>
        </authorList>
    </citation>
    <scope>NUCLEOTIDE SEQUENCE</scope>
</reference>
<sequence length="179" mass="19308">MGEIVDEYAEVGRPENSADMRIFGLDESITLDDIKEVVAKRGGCCPREVTAGGVNPGSGGMWGTLVRCPAWAARKVAEGGRIKVGWSQAQVKVLSRRMHSVNGEGARPKRTGAHSASGQTPPLVRRLSHGAKEPPQHHNSLARFTTKLGETFRPDKTPPVFTKAQSTKAHSKQRSTLTS</sequence>
<proteinExistence type="predicted"/>
<feature type="compositionally biased region" description="Polar residues" evidence="1">
    <location>
        <begin position="163"/>
        <end position="179"/>
    </location>
</feature>
<dbReference type="Proteomes" id="UP001153292">
    <property type="component" value="Chromosome 2"/>
</dbReference>
<evidence type="ECO:0000313" key="3">
    <source>
        <dbReference type="Proteomes" id="UP001153292"/>
    </source>
</evidence>